<dbReference type="AlphaFoldDB" id="A0A8H3XK76"/>
<sequence length="67" mass="7539">MAVGSAHITDFFDKNNLDQDDESSEESSLNKSHQLLESEESDLNDEKKGDSSKIIIMIYGKGAYRAW</sequence>
<organism evidence="2 3">
    <name type="scientific">Gigaspora margarita</name>
    <dbReference type="NCBI Taxonomy" id="4874"/>
    <lineage>
        <taxon>Eukaryota</taxon>
        <taxon>Fungi</taxon>
        <taxon>Fungi incertae sedis</taxon>
        <taxon>Mucoromycota</taxon>
        <taxon>Glomeromycotina</taxon>
        <taxon>Glomeromycetes</taxon>
        <taxon>Diversisporales</taxon>
        <taxon>Gigasporaceae</taxon>
        <taxon>Gigaspora</taxon>
    </lineage>
</organism>
<evidence type="ECO:0000313" key="2">
    <source>
        <dbReference type="EMBL" id="KAF0469197.1"/>
    </source>
</evidence>
<comment type="caution">
    <text evidence="2">The sequence shown here is derived from an EMBL/GenBank/DDBJ whole genome shotgun (WGS) entry which is preliminary data.</text>
</comment>
<protein>
    <submittedName>
        <fullName evidence="2">Uncharacterized protein</fullName>
    </submittedName>
</protein>
<feature type="region of interest" description="Disordered" evidence="1">
    <location>
        <begin position="1"/>
        <end position="48"/>
    </location>
</feature>
<keyword evidence="3" id="KW-1185">Reference proteome</keyword>
<name>A0A8H3XK76_GIGMA</name>
<dbReference type="Proteomes" id="UP000439903">
    <property type="component" value="Unassembled WGS sequence"/>
</dbReference>
<gene>
    <name evidence="2" type="ORF">F8M41_025628</name>
</gene>
<proteinExistence type="predicted"/>
<reference evidence="2 3" key="1">
    <citation type="journal article" date="2019" name="Environ. Microbiol.">
        <title>At the nexus of three kingdoms: the genome of the mycorrhizal fungus Gigaspora margarita provides insights into plant, endobacterial and fungal interactions.</title>
        <authorList>
            <person name="Venice F."/>
            <person name="Ghignone S."/>
            <person name="Salvioli di Fossalunga A."/>
            <person name="Amselem J."/>
            <person name="Novero M."/>
            <person name="Xianan X."/>
            <person name="Sedzielewska Toro K."/>
            <person name="Morin E."/>
            <person name="Lipzen A."/>
            <person name="Grigoriev I.V."/>
            <person name="Henrissat B."/>
            <person name="Martin F.M."/>
            <person name="Bonfante P."/>
        </authorList>
    </citation>
    <scope>NUCLEOTIDE SEQUENCE [LARGE SCALE GENOMIC DNA]</scope>
    <source>
        <strain evidence="2 3">BEG34</strain>
    </source>
</reference>
<evidence type="ECO:0000256" key="1">
    <source>
        <dbReference type="SAM" id="MobiDB-lite"/>
    </source>
</evidence>
<dbReference type="EMBL" id="WTPW01000924">
    <property type="protein sequence ID" value="KAF0469197.1"/>
    <property type="molecule type" value="Genomic_DNA"/>
</dbReference>
<evidence type="ECO:0000313" key="3">
    <source>
        <dbReference type="Proteomes" id="UP000439903"/>
    </source>
</evidence>
<accession>A0A8H3XK76</accession>